<dbReference type="Gene3D" id="1.25.40.390">
    <property type="match status" value="1"/>
</dbReference>
<evidence type="ECO:0000256" key="4">
    <source>
        <dbReference type="ARBA" id="ARBA00023136"/>
    </source>
</evidence>
<dbReference type="RefSeq" id="WP_373406408.1">
    <property type="nucleotide sequence ID" value="NZ_JBCFQL010000008.1"/>
</dbReference>
<keyword evidence="3" id="KW-0732">Signal</keyword>
<evidence type="ECO:0000259" key="6">
    <source>
        <dbReference type="Pfam" id="PF07980"/>
    </source>
</evidence>
<organism evidence="8 9">
    <name type="scientific">Flavobacterium zubiriense</name>
    <dbReference type="NCBI Taxonomy" id="3138075"/>
    <lineage>
        <taxon>Bacteria</taxon>
        <taxon>Pseudomonadati</taxon>
        <taxon>Bacteroidota</taxon>
        <taxon>Flavobacteriia</taxon>
        <taxon>Flavobacteriales</taxon>
        <taxon>Flavobacteriaceae</taxon>
        <taxon>Flavobacterium</taxon>
    </lineage>
</organism>
<dbReference type="InterPro" id="IPR011990">
    <property type="entry name" value="TPR-like_helical_dom_sf"/>
</dbReference>
<accession>A0ABV4TBT8</accession>
<feature type="domain" description="RagB/SusD" evidence="6">
    <location>
        <begin position="331"/>
        <end position="588"/>
    </location>
</feature>
<dbReference type="Pfam" id="PF07980">
    <property type="entry name" value="SusD_RagB"/>
    <property type="match status" value="1"/>
</dbReference>
<evidence type="ECO:0000256" key="3">
    <source>
        <dbReference type="ARBA" id="ARBA00022729"/>
    </source>
</evidence>
<dbReference type="Pfam" id="PF14322">
    <property type="entry name" value="SusD-like_3"/>
    <property type="match status" value="1"/>
</dbReference>
<comment type="subcellular location">
    <subcellularLocation>
        <location evidence="1">Cell outer membrane</location>
    </subcellularLocation>
</comment>
<comment type="caution">
    <text evidence="8">The sequence shown here is derived from an EMBL/GenBank/DDBJ whole genome shotgun (WGS) entry which is preliminary data.</text>
</comment>
<dbReference type="InterPro" id="IPR033985">
    <property type="entry name" value="SusD-like_N"/>
</dbReference>
<protein>
    <submittedName>
        <fullName evidence="8">RagB/SusD family nutrient uptake outer membrane protein</fullName>
    </submittedName>
</protein>
<evidence type="ECO:0000256" key="2">
    <source>
        <dbReference type="ARBA" id="ARBA00006275"/>
    </source>
</evidence>
<gene>
    <name evidence="8" type="ORF">AAGV28_08565</name>
</gene>
<evidence type="ECO:0000256" key="5">
    <source>
        <dbReference type="ARBA" id="ARBA00023237"/>
    </source>
</evidence>
<name>A0ABV4TBT8_9FLAO</name>
<dbReference type="Proteomes" id="UP001574169">
    <property type="component" value="Unassembled WGS sequence"/>
</dbReference>
<keyword evidence="5" id="KW-0998">Cell outer membrane</keyword>
<evidence type="ECO:0000313" key="9">
    <source>
        <dbReference type="Proteomes" id="UP001574169"/>
    </source>
</evidence>
<keyword evidence="9" id="KW-1185">Reference proteome</keyword>
<dbReference type="EMBL" id="JBCFQL010000008">
    <property type="protein sequence ID" value="MFA9191418.1"/>
    <property type="molecule type" value="Genomic_DNA"/>
</dbReference>
<feature type="domain" description="SusD-like N-terminal" evidence="7">
    <location>
        <begin position="58"/>
        <end position="207"/>
    </location>
</feature>
<dbReference type="SUPFAM" id="SSF48452">
    <property type="entry name" value="TPR-like"/>
    <property type="match status" value="1"/>
</dbReference>
<dbReference type="InterPro" id="IPR012944">
    <property type="entry name" value="SusD_RagB_dom"/>
</dbReference>
<evidence type="ECO:0000256" key="1">
    <source>
        <dbReference type="ARBA" id="ARBA00004442"/>
    </source>
</evidence>
<reference evidence="8 9" key="1">
    <citation type="submission" date="2024-04" db="EMBL/GenBank/DDBJ databases">
        <title>New Clade of Flavobacterium.</title>
        <authorList>
            <person name="Matos L."/>
            <person name="Proenca D.N."/>
            <person name="Fransisco R.M."/>
            <person name="Chung A.P."/>
            <person name="Maccario L."/>
            <person name="Sorensen S.J."/>
            <person name="Morais P.V."/>
        </authorList>
    </citation>
    <scope>NUCLEOTIDE SEQUENCE [LARGE SCALE GENOMIC DNA]</scope>
    <source>
        <strain evidence="8 9">FZUC8N2.13</strain>
    </source>
</reference>
<keyword evidence="4" id="KW-0472">Membrane</keyword>
<proteinExistence type="inferred from homology"/>
<evidence type="ECO:0000259" key="7">
    <source>
        <dbReference type="Pfam" id="PF14322"/>
    </source>
</evidence>
<evidence type="ECO:0000313" key="8">
    <source>
        <dbReference type="EMBL" id="MFA9191418.1"/>
    </source>
</evidence>
<sequence>MNNFFLILITAFVLTFTSCDDLIEPNIANNRGLDAMYADPEFAAGVLLNGYTRIPTNGYSFNDVATDNAVTNNLQNNFRRAATGQWDSNFNPFDQWNNSKAAIQYLNIFIQEVDKVNWANDEVVRSLFARRLKGEAYGLRALYMYFLLQAHSGVTDNNQLLGVPILLEPESITSNFNIPRNTFQECLNQVYSDIGLASQLLPLDYETATAVPAGFPDVDLSIYNRVFDNQARGRVTKRIVMFLKAQVALLAASPAFNLNNSQAAWTQAANAAGELLSLNGGIGGIDPNGLTWYRNPEIETLGSGVNSREVVWRGDIANSNNLELEHFPPSLFGSGRLNPTQNLVDAFPASNGYPITHPSSNYNAANPYANRDARLNHYILLNGTTAGVANTVISTASNSTTIDGLNRVETSTRTGYYMKKLLRQDVNLNPQTRTQQRHYNARMRYTELYLIYAEAANEAFGPEGTSTFGFSAYDVIRGLRRRAGIGSNTTDLYLESIKNNKDAMRTLIRNERRLELCFEGFRFWDLRRWKENLTEPAKGVNIQTTSGSSTFTIIPEVEERSFTPDMIYGPIPYLETLKFNALIQNKGWR</sequence>
<comment type="similarity">
    <text evidence="2">Belongs to the SusD family.</text>
</comment>